<dbReference type="PANTHER" id="PTHR43441:SF2">
    <property type="entry name" value="FAMILY ACETYLTRANSFERASE, PUTATIVE (AFU_ORTHOLOGUE AFUA_7G00850)-RELATED"/>
    <property type="match status" value="1"/>
</dbReference>
<dbReference type="GO" id="GO:1990189">
    <property type="term" value="F:protein N-terminal-serine acetyltransferase activity"/>
    <property type="evidence" value="ECO:0007669"/>
    <property type="project" value="TreeGrafter"/>
</dbReference>
<dbReference type="FunFam" id="3.40.630.30:FF:000047">
    <property type="entry name" value="Acetyltransferase, GNAT family"/>
    <property type="match status" value="1"/>
</dbReference>
<dbReference type="InterPro" id="IPR016181">
    <property type="entry name" value="Acyl_CoA_acyltransferase"/>
</dbReference>
<proteinExistence type="predicted"/>
<dbReference type="PROSITE" id="PS51186">
    <property type="entry name" value="GNAT"/>
    <property type="match status" value="1"/>
</dbReference>
<sequence length="239" mass="26759">MSGPTLGWTPRQRPPRKPLEGRFIRLEPLDPARHAADQFAAHRAGDPKGLLWAHLPYGPFDTLEDYTEHLARQAASEDPLFFALVSKDDGKAGGVMSLMRISPEHGVAEVGHICLAPGMRRTPGGTEAIRLFGGLLFDELGYRRFEWKCDNANQASRRAASRFGFAFEGVFRQHMVVKDRNRDTAWFAMTDADWPRLRSAMDAWLSPDNFDARGHQRQSLEALQAAAHGDRERPTGVVL</sequence>
<dbReference type="RefSeq" id="WP_198883342.1">
    <property type="nucleotide sequence ID" value="NZ_JAEKJA010000015.1"/>
</dbReference>
<keyword evidence="3" id="KW-1185">Reference proteome</keyword>
<gene>
    <name evidence="2" type="ORF">JCR33_17160</name>
</gene>
<evidence type="ECO:0000313" key="3">
    <source>
        <dbReference type="Proteomes" id="UP000609531"/>
    </source>
</evidence>
<name>A0A934IRR1_9HYPH</name>
<accession>A0A934IRR1</accession>
<feature type="domain" description="N-acetyltransferase" evidence="1">
    <location>
        <begin position="24"/>
        <end position="183"/>
    </location>
</feature>
<dbReference type="InterPro" id="IPR051908">
    <property type="entry name" value="Ribosomal_N-acetyltransferase"/>
</dbReference>
<evidence type="ECO:0000313" key="2">
    <source>
        <dbReference type="EMBL" id="MBJ3777440.1"/>
    </source>
</evidence>
<evidence type="ECO:0000259" key="1">
    <source>
        <dbReference type="PROSITE" id="PS51186"/>
    </source>
</evidence>
<dbReference type="SUPFAM" id="SSF55729">
    <property type="entry name" value="Acyl-CoA N-acyltransferases (Nat)"/>
    <property type="match status" value="1"/>
</dbReference>
<dbReference type="InterPro" id="IPR000182">
    <property type="entry name" value="GNAT_dom"/>
</dbReference>
<dbReference type="GO" id="GO:0008999">
    <property type="term" value="F:protein-N-terminal-alanine acetyltransferase activity"/>
    <property type="evidence" value="ECO:0007669"/>
    <property type="project" value="TreeGrafter"/>
</dbReference>
<dbReference type="AlphaFoldDB" id="A0A934IRR1"/>
<organism evidence="2 3">
    <name type="scientific">Acuticoccus mangrovi</name>
    <dbReference type="NCBI Taxonomy" id="2796142"/>
    <lineage>
        <taxon>Bacteria</taxon>
        <taxon>Pseudomonadati</taxon>
        <taxon>Pseudomonadota</taxon>
        <taxon>Alphaproteobacteria</taxon>
        <taxon>Hyphomicrobiales</taxon>
        <taxon>Amorphaceae</taxon>
        <taxon>Acuticoccus</taxon>
    </lineage>
</organism>
<dbReference type="Proteomes" id="UP000609531">
    <property type="component" value="Unassembled WGS sequence"/>
</dbReference>
<dbReference type="Gene3D" id="3.40.630.30">
    <property type="match status" value="1"/>
</dbReference>
<comment type="caution">
    <text evidence="2">The sequence shown here is derived from an EMBL/GenBank/DDBJ whole genome shotgun (WGS) entry which is preliminary data.</text>
</comment>
<dbReference type="EMBL" id="JAEKJA010000015">
    <property type="protein sequence ID" value="MBJ3777440.1"/>
    <property type="molecule type" value="Genomic_DNA"/>
</dbReference>
<dbReference type="PANTHER" id="PTHR43441">
    <property type="entry name" value="RIBOSOMAL-PROTEIN-SERINE ACETYLTRANSFERASE"/>
    <property type="match status" value="1"/>
</dbReference>
<reference evidence="2" key="1">
    <citation type="submission" date="2020-12" db="EMBL/GenBank/DDBJ databases">
        <title>Bacterial taxonomy.</title>
        <authorList>
            <person name="Pan X."/>
        </authorList>
    </citation>
    <scope>NUCLEOTIDE SEQUENCE</scope>
    <source>
        <strain evidence="2">B2012</strain>
    </source>
</reference>
<dbReference type="Pfam" id="PF13302">
    <property type="entry name" value="Acetyltransf_3"/>
    <property type="match status" value="1"/>
</dbReference>
<protein>
    <submittedName>
        <fullName evidence="2">GNAT family N-acetyltransferase</fullName>
    </submittedName>
</protein>